<evidence type="ECO:0000256" key="1">
    <source>
        <dbReference type="ARBA" id="ARBA00023002"/>
    </source>
</evidence>
<proteinExistence type="predicted"/>
<evidence type="ECO:0000313" key="3">
    <source>
        <dbReference type="EMBL" id="RFU65012.1"/>
    </source>
</evidence>
<dbReference type="InterPro" id="IPR050564">
    <property type="entry name" value="F420-G6PD/mer"/>
</dbReference>
<keyword evidence="1" id="KW-0560">Oxidoreductase</keyword>
<comment type="caution">
    <text evidence="3">The sequence shown here is derived from an EMBL/GenBank/DDBJ whole genome shotgun (WGS) entry which is preliminary data.</text>
</comment>
<accession>A0A372LGD5</accession>
<sequence>MEVKYMDLSIWLITQKTPISKVTELAQKAEGNGFDAVWFAEAWRETIVPLTAIAMKTNTIKFGSGVGQIFPNNPTTLALQGINLQELSNGRFVMGLGLSTPFVVENWYGSHYGRPLRQMRESIEVIQGIQASESGNRFSYDGELFKIKKYKSPVKMENPFPVYMAAIGPKMLQLAGEIADGLVIGALHSPRYLEENVFPNLKIGAERSGRDLTNLQMIYGQICSISHNKKEAYDRARKSIMYTAQYPHYQRVMQQEGFSEEVKVINQAIEQRDYEKAANLITDKMVEHFTITGEPDECREKLQKYQDYPGMPMLTLIPFRVSEDEVIQNMELILETFKK</sequence>
<keyword evidence="4" id="KW-1185">Reference proteome</keyword>
<feature type="domain" description="Luciferase-like" evidence="2">
    <location>
        <begin position="15"/>
        <end position="307"/>
    </location>
</feature>
<dbReference type="PANTHER" id="PTHR43244">
    <property type="match status" value="1"/>
</dbReference>
<dbReference type="SUPFAM" id="SSF51679">
    <property type="entry name" value="Bacterial luciferase-like"/>
    <property type="match status" value="1"/>
</dbReference>
<organism evidence="3 4">
    <name type="scientific">Peribacillus glennii</name>
    <dbReference type="NCBI Taxonomy" id="2303991"/>
    <lineage>
        <taxon>Bacteria</taxon>
        <taxon>Bacillati</taxon>
        <taxon>Bacillota</taxon>
        <taxon>Bacilli</taxon>
        <taxon>Bacillales</taxon>
        <taxon>Bacillaceae</taxon>
        <taxon>Peribacillus</taxon>
    </lineage>
</organism>
<name>A0A372LGD5_9BACI</name>
<dbReference type="CDD" id="cd01097">
    <property type="entry name" value="Tetrahydromethanopterin_reductase"/>
    <property type="match status" value="1"/>
</dbReference>
<evidence type="ECO:0000259" key="2">
    <source>
        <dbReference type="Pfam" id="PF00296"/>
    </source>
</evidence>
<dbReference type="Gene3D" id="3.20.20.30">
    <property type="entry name" value="Luciferase-like domain"/>
    <property type="match status" value="1"/>
</dbReference>
<dbReference type="Proteomes" id="UP000262939">
    <property type="component" value="Unassembled WGS sequence"/>
</dbReference>
<dbReference type="EMBL" id="QVTD01000003">
    <property type="protein sequence ID" value="RFU65012.1"/>
    <property type="molecule type" value="Genomic_DNA"/>
</dbReference>
<protein>
    <submittedName>
        <fullName evidence="3">LLM class flavin-dependent oxidoreductase</fullName>
    </submittedName>
</protein>
<dbReference type="PANTHER" id="PTHR43244:SF1">
    <property type="entry name" value="5,10-METHYLENETETRAHYDROMETHANOPTERIN REDUCTASE"/>
    <property type="match status" value="1"/>
</dbReference>
<reference evidence="3 4" key="1">
    <citation type="submission" date="2018-08" db="EMBL/GenBank/DDBJ databases">
        <title>Bacillus chawlae sp. nov., Bacillus glennii sp. nov., and Bacillus saganii sp. nov. Isolated from the Vehicle Assembly Building at Kennedy Space Center where the Viking Spacecraft were Assembled.</title>
        <authorList>
            <person name="Seuylemezian A."/>
            <person name="Vaishampayan P."/>
        </authorList>
    </citation>
    <scope>NUCLEOTIDE SEQUENCE [LARGE SCALE GENOMIC DNA]</scope>
    <source>
        <strain evidence="3 4">V44-8</strain>
    </source>
</reference>
<dbReference type="InterPro" id="IPR011251">
    <property type="entry name" value="Luciferase-like_dom"/>
</dbReference>
<dbReference type="Pfam" id="PF00296">
    <property type="entry name" value="Bac_luciferase"/>
    <property type="match status" value="1"/>
</dbReference>
<evidence type="ECO:0000313" key="4">
    <source>
        <dbReference type="Proteomes" id="UP000262939"/>
    </source>
</evidence>
<gene>
    <name evidence="3" type="ORF">D0466_03615</name>
</gene>
<dbReference type="InterPro" id="IPR036661">
    <property type="entry name" value="Luciferase-like_sf"/>
</dbReference>
<dbReference type="AlphaFoldDB" id="A0A372LGD5"/>
<dbReference type="GO" id="GO:0016705">
    <property type="term" value="F:oxidoreductase activity, acting on paired donors, with incorporation or reduction of molecular oxygen"/>
    <property type="evidence" value="ECO:0007669"/>
    <property type="project" value="InterPro"/>
</dbReference>